<comment type="function">
    <text evidence="36">Catalyzes the formation of the signaling molecule cAMP in response to G-protein signaling.</text>
</comment>
<feature type="binding site" evidence="37">
    <location>
        <begin position="441"/>
        <end position="443"/>
    </location>
    <ligand>
        <name>ATP</name>
        <dbReference type="ChEBI" id="CHEBI:30616"/>
    </ligand>
</feature>
<feature type="domain" description="Guanylate cyclase" evidence="41">
    <location>
        <begin position="394"/>
        <end position="521"/>
    </location>
</feature>
<evidence type="ECO:0000256" key="17">
    <source>
        <dbReference type="ARBA" id="ARBA00022737"/>
    </source>
</evidence>
<evidence type="ECO:0000256" key="20">
    <source>
        <dbReference type="ARBA" id="ARBA00022842"/>
    </source>
</evidence>
<evidence type="ECO:0000256" key="9">
    <source>
        <dbReference type="ARBA" id="ARBA00004640"/>
    </source>
</evidence>
<dbReference type="PIRSF" id="PIRSF039050">
    <property type="entry name" value="Ade_cyc"/>
    <property type="match status" value="1"/>
</dbReference>
<evidence type="ECO:0000256" key="31">
    <source>
        <dbReference type="ARBA" id="ARBA00034105"/>
    </source>
</evidence>
<dbReference type="OMA" id="HRTIFIC"/>
<evidence type="ECO:0000256" key="8">
    <source>
        <dbReference type="ARBA" id="ARBA00004345"/>
    </source>
</evidence>
<dbReference type="GO" id="GO:0004016">
    <property type="term" value="F:adenylate cyclase activity"/>
    <property type="evidence" value="ECO:0007669"/>
    <property type="project" value="UniProtKB-EC"/>
</dbReference>
<dbReference type="AlphaFoldDB" id="A0A3Q0S0H0"/>
<keyword evidence="30" id="KW-0968">Cytoplasmic vesicle</keyword>
<evidence type="ECO:0000256" key="22">
    <source>
        <dbReference type="ARBA" id="ARBA00022998"/>
    </source>
</evidence>
<dbReference type="PANTHER" id="PTHR45627">
    <property type="entry name" value="ADENYLATE CYCLASE TYPE 1"/>
    <property type="match status" value="1"/>
</dbReference>
<keyword evidence="26" id="KW-0325">Glycoprotein</keyword>
<keyword evidence="22 36" id="KW-0115">cAMP biosynthesis</keyword>
<keyword evidence="14" id="KW-0597">Phosphoprotein</keyword>
<feature type="transmembrane region" description="Helical" evidence="40">
    <location>
        <begin position="267"/>
        <end position="289"/>
    </location>
</feature>
<evidence type="ECO:0000256" key="7">
    <source>
        <dbReference type="ARBA" id="ARBA00004285"/>
    </source>
</evidence>
<feature type="region of interest" description="Disordered" evidence="39">
    <location>
        <begin position="56"/>
        <end position="99"/>
    </location>
</feature>
<dbReference type="GO" id="GO:0005901">
    <property type="term" value="C:caveola"/>
    <property type="evidence" value="ECO:0007669"/>
    <property type="project" value="UniProtKB-SubCell"/>
</dbReference>
<evidence type="ECO:0000256" key="27">
    <source>
        <dbReference type="ARBA" id="ARBA00023211"/>
    </source>
</evidence>
<evidence type="ECO:0000256" key="25">
    <source>
        <dbReference type="ARBA" id="ARBA00023176"/>
    </source>
</evidence>
<feature type="compositionally biased region" description="Basic and acidic residues" evidence="39">
    <location>
        <begin position="1091"/>
        <end position="1104"/>
    </location>
</feature>
<dbReference type="Pfam" id="PF16214">
    <property type="entry name" value="AC_N"/>
    <property type="match status" value="1"/>
</dbReference>
<evidence type="ECO:0000256" key="29">
    <source>
        <dbReference type="ARBA" id="ARBA00023273"/>
    </source>
</evidence>
<dbReference type="GO" id="GO:0035556">
    <property type="term" value="P:intracellular signal transduction"/>
    <property type="evidence" value="ECO:0007669"/>
    <property type="project" value="InterPro"/>
</dbReference>
<evidence type="ECO:0000256" key="19">
    <source>
        <dbReference type="ARBA" id="ARBA00022840"/>
    </source>
</evidence>
<keyword evidence="28 36" id="KW-0456">Lyase</keyword>
<dbReference type="PROSITE" id="PS00452">
    <property type="entry name" value="GUANYLATE_CYCLASE_1"/>
    <property type="match status" value="2"/>
</dbReference>
<evidence type="ECO:0000256" key="12">
    <source>
        <dbReference type="ARBA" id="ARBA00022475"/>
    </source>
</evidence>
<evidence type="ECO:0000256" key="37">
    <source>
        <dbReference type="PIRSR" id="PIRSR039050-50"/>
    </source>
</evidence>
<dbReference type="CDD" id="cd07302">
    <property type="entry name" value="CHD"/>
    <property type="match status" value="2"/>
</dbReference>
<feature type="binding site" evidence="37">
    <location>
        <begin position="399"/>
        <end position="404"/>
    </location>
    <ligand>
        <name>ATP</name>
        <dbReference type="ChEBI" id="CHEBI:30616"/>
    </ligand>
</feature>
<keyword evidence="20 36" id="KW-0460">Magnesium</keyword>
<dbReference type="PROSITE" id="PS50125">
    <property type="entry name" value="GUANYLATE_CYCLASE_2"/>
    <property type="match status" value="2"/>
</dbReference>
<dbReference type="GO" id="GO:0050796">
    <property type="term" value="P:regulation of insulin secretion"/>
    <property type="evidence" value="ECO:0007669"/>
    <property type="project" value="UniProtKB-ARBA"/>
</dbReference>
<evidence type="ECO:0000256" key="21">
    <source>
        <dbReference type="ARBA" id="ARBA00022989"/>
    </source>
</evidence>
<dbReference type="GO" id="GO:0030425">
    <property type="term" value="C:dendrite"/>
    <property type="evidence" value="ECO:0007669"/>
    <property type="project" value="UniProtKB-SubCell"/>
</dbReference>
<dbReference type="Pfam" id="PF00211">
    <property type="entry name" value="Guanylate_cyc"/>
    <property type="match status" value="2"/>
</dbReference>
<keyword evidence="27" id="KW-0464">Manganese</keyword>
<evidence type="ECO:0000256" key="39">
    <source>
        <dbReference type="SAM" id="MobiDB-lite"/>
    </source>
</evidence>
<keyword evidence="19 36" id="KW-0067">ATP-binding</keyword>
<keyword evidence="17" id="KW-0677">Repeat</keyword>
<comment type="cofactor">
    <cofactor evidence="2">
        <name>Mn(2+)</name>
        <dbReference type="ChEBI" id="CHEBI:29035"/>
    </cofactor>
</comment>
<dbReference type="InterPro" id="IPR001054">
    <property type="entry name" value="A/G_cyclase"/>
</dbReference>
<dbReference type="Pfam" id="PF06327">
    <property type="entry name" value="Adcy_cons_dom"/>
    <property type="match status" value="1"/>
</dbReference>
<evidence type="ECO:0000256" key="6">
    <source>
        <dbReference type="ARBA" id="ARBA00004279"/>
    </source>
</evidence>
<name>A0A3Q0S0H0_AMPCI</name>
<evidence type="ECO:0000256" key="4">
    <source>
        <dbReference type="ARBA" id="ARBA00004187"/>
    </source>
</evidence>
<reference evidence="42" key="2">
    <citation type="submission" date="2025-09" db="UniProtKB">
        <authorList>
            <consortium name="Ensembl"/>
        </authorList>
    </citation>
    <scope>IDENTIFICATION</scope>
</reference>
<dbReference type="GO" id="GO:0005524">
    <property type="term" value="F:ATP binding"/>
    <property type="evidence" value="ECO:0007669"/>
    <property type="project" value="UniProtKB-UniRule"/>
</dbReference>
<keyword evidence="25" id="KW-0168">Coated pit</keyword>
<dbReference type="GO" id="GO:0006171">
    <property type="term" value="P:cAMP biosynthetic process"/>
    <property type="evidence" value="ECO:0007669"/>
    <property type="project" value="UniProtKB-KW"/>
</dbReference>
<comment type="similarity">
    <text evidence="36 38">Belongs to the adenylyl cyclase class-4/guanylyl cyclase family.</text>
</comment>
<evidence type="ECO:0000256" key="38">
    <source>
        <dbReference type="RuleBase" id="RU000405"/>
    </source>
</evidence>
<evidence type="ECO:0000256" key="16">
    <source>
        <dbReference type="ARBA" id="ARBA00022723"/>
    </source>
</evidence>
<feature type="binding site" evidence="37">
    <location>
        <position position="1005"/>
    </location>
    <ligand>
        <name>ATP</name>
        <dbReference type="ChEBI" id="CHEBI:30616"/>
    </ligand>
</feature>
<dbReference type="GO" id="GO:0042734">
    <property type="term" value="C:presynaptic membrane"/>
    <property type="evidence" value="ECO:0007669"/>
    <property type="project" value="UniProtKB-SubCell"/>
</dbReference>
<feature type="transmembrane region" description="Helical" evidence="40">
    <location>
        <begin position="224"/>
        <end position="247"/>
    </location>
</feature>
<evidence type="ECO:0000256" key="23">
    <source>
        <dbReference type="ARBA" id="ARBA00023018"/>
    </source>
</evidence>
<evidence type="ECO:0000256" key="24">
    <source>
        <dbReference type="ARBA" id="ARBA00023136"/>
    </source>
</evidence>
<keyword evidence="43" id="KW-1185">Reference proteome</keyword>
<evidence type="ECO:0000256" key="26">
    <source>
        <dbReference type="ARBA" id="ARBA00023180"/>
    </source>
</evidence>
<comment type="cofactor">
    <cofactor evidence="3 36">
        <name>Mg(2+)</name>
        <dbReference type="ChEBI" id="CHEBI:18420"/>
    </cofactor>
</comment>
<evidence type="ECO:0000256" key="11">
    <source>
        <dbReference type="ARBA" id="ARBA00012201"/>
    </source>
</evidence>
<dbReference type="InterPro" id="IPR032628">
    <property type="entry name" value="AC_N"/>
</dbReference>
<feature type="binding site" evidence="37">
    <location>
        <position position="487"/>
    </location>
    <ligand>
        <name>ATP</name>
        <dbReference type="ChEBI" id="CHEBI:30616"/>
    </ligand>
</feature>
<dbReference type="FunFam" id="3.30.70.1230:FF:000011">
    <property type="entry name" value="Adenylate cyclase"/>
    <property type="match status" value="1"/>
</dbReference>
<sequence>MELSEVRCSSASEELYTINKTPSSSNNSNSSGSARPKRLLWQNAVRHITEQRFIHEQGGGGVKGIGPDEPYDPSQGARKQSAGRTSVGDRHNNGGTKVFPERASSDLGFLQIDCAPSNSDFFLNWGYTYRGVIFPTLRNSFKSRDLERLYQRYFLGQRRKSVVVMNILDVVTKLTLLVLHLTLASIPMDPIKGTLLGFFTGIEVVICALVVVRKDTTSHSYLQYSGVVTWVAMATQILAAGLGYGLLGDGVGYVLFTLFATYSMLPLPLTWAILAGLFTSGLHILVQLLISENVQLSTNQVTAQSVLFMCMNTAGIFISYLSDRAQRQAFLETRRCIEARLRLETENQRQERLVLSVLPRFVVLEMINDMTNVEDEHLQHQFHRIYIHRYENVSILFADVKGFTNLSTTLSAQELVRMLNELFARFDRLAHEHHCLRIKILGDCYYCVSGLPEPRPDHAHCCVEMGLSMIKTIRYVRSRTKHDIDMRIGIHSGSVLCGVLGLRKWQFDVWSWDVDIANKLESGGIPGRIHISKAALDCLNGDYEVEEGHGKDRNDFLRRHNIETYLIKQPEESLLSLPEDIMKEAASSADRRASSATFNEASWSPELPFDNIVGKENTLAALTRNSINLLPNHLAQALHVHSGPEEINKRIESAIDLRSGDKLRREHIKPFSLMFKDSSLEEKYFVFTGVLAMVTCAVFLRLNSVLKLAVLLVMIAIYSLLTEAFYTSLFVRYDTVHHNTENFLGTKETSLLLMAMFLLAVFYHGQQLEYTARLDFLWRVQAKEEINEMKELREHNENMLRNILPSHVARHFLEKDRDNEELYSQSYDAVGVMFASIPGFADFYSQTEMNNQGVECLRLLNEIIADFDELLGEDRFQDIEKIKTIGSTYMAVSGLSPEKQQCEDKWGHLCALADFAIALNESIQEINKHSFNNFELRIGMTHGSVVAGVIGAKKPQYDIWGKTVNLASRMDSTGVSGKIQVPEETYLILKERGFAFEYRGEIYVKGISEQEGKIRTHFLLGRVQPNPLILQPRKITGQYSLAAVVLGLVQSLNRQKQKQILNENNNSGIMKGHHHYNRRTLLAPGGSEVVGGHHAEAADKTELS</sequence>
<comment type="subcellular location">
    <subcellularLocation>
        <location evidence="5">Apical cell membrane</location>
    </subcellularLocation>
    <subcellularLocation>
        <location evidence="4">Basolateral cell membrane</location>
    </subcellularLocation>
    <subcellularLocation>
        <location evidence="10">Cell membrane</location>
        <topology evidence="10">Multi-pass membrane protein</topology>
    </subcellularLocation>
    <subcellularLocation>
        <location evidence="6">Cell projection</location>
        <location evidence="6">Dendrite</location>
    </subcellularLocation>
    <subcellularLocation>
        <location evidence="9">Cytoplasmic vesicle</location>
        <location evidence="9">Clathrin-coated vesicle membrane</location>
    </subcellularLocation>
    <subcellularLocation>
        <location evidence="7">Membrane raft</location>
    </subcellularLocation>
    <subcellularLocation>
        <location evidence="8">Membrane</location>
        <location evidence="8">Caveola</location>
    </subcellularLocation>
    <subcellularLocation>
        <location evidence="33">Membrane</location>
        <location evidence="33">Coated pit</location>
    </subcellularLocation>
    <subcellularLocation>
        <location evidence="31">Postsynaptic density</location>
    </subcellularLocation>
    <subcellularLocation>
        <location evidence="32">Presynaptic cell membrane</location>
    </subcellularLocation>
</comment>
<evidence type="ECO:0000256" key="18">
    <source>
        <dbReference type="ARBA" id="ARBA00022741"/>
    </source>
</evidence>
<dbReference type="GO" id="GO:0016323">
    <property type="term" value="C:basolateral plasma membrane"/>
    <property type="evidence" value="ECO:0007669"/>
    <property type="project" value="UniProtKB-SubCell"/>
</dbReference>
<dbReference type="GeneTree" id="ENSGT00940000158742"/>
<dbReference type="InterPro" id="IPR030672">
    <property type="entry name" value="Adcy"/>
</dbReference>
<dbReference type="STRING" id="61819.ENSACIP00000016232"/>
<feature type="transmembrane region" description="Helical" evidence="40">
    <location>
        <begin position="684"/>
        <end position="702"/>
    </location>
</feature>
<keyword evidence="23" id="KW-0770">Synapse</keyword>
<evidence type="ECO:0000256" key="40">
    <source>
        <dbReference type="SAM" id="Phobius"/>
    </source>
</evidence>
<reference evidence="42" key="1">
    <citation type="submission" date="2025-08" db="UniProtKB">
        <authorList>
            <consortium name="Ensembl"/>
        </authorList>
    </citation>
    <scope>IDENTIFICATION</scope>
</reference>
<feature type="transmembrane region" description="Helical" evidence="40">
    <location>
        <begin position="195"/>
        <end position="212"/>
    </location>
</feature>
<feature type="binding site" evidence="37">
    <location>
        <position position="883"/>
    </location>
    <ligand>
        <name>ATP</name>
        <dbReference type="ChEBI" id="CHEBI:30616"/>
    </ligand>
</feature>
<evidence type="ECO:0000256" key="5">
    <source>
        <dbReference type="ARBA" id="ARBA00004221"/>
    </source>
</evidence>
<feature type="region of interest" description="Disordered" evidence="39">
    <location>
        <begin position="1083"/>
        <end position="1104"/>
    </location>
</feature>
<feature type="transmembrane region" description="Helical" evidence="40">
    <location>
        <begin position="162"/>
        <end position="183"/>
    </location>
</feature>
<evidence type="ECO:0000259" key="41">
    <source>
        <dbReference type="PROSITE" id="PS50125"/>
    </source>
</evidence>
<evidence type="ECO:0000256" key="15">
    <source>
        <dbReference type="ARBA" id="ARBA00022692"/>
    </source>
</evidence>
<protein>
    <recommendedName>
        <fullName evidence="35 36">Adenylate cyclase type 8</fullName>
        <ecNumber evidence="11 36">4.6.1.1</ecNumber>
    </recommendedName>
</protein>
<evidence type="ECO:0000313" key="42">
    <source>
        <dbReference type="Ensembl" id="ENSACIP00000016232.1"/>
    </source>
</evidence>
<keyword evidence="29" id="KW-0966">Cell projection</keyword>
<evidence type="ECO:0000256" key="10">
    <source>
        <dbReference type="ARBA" id="ARBA00004651"/>
    </source>
</evidence>
<dbReference type="GO" id="GO:0005905">
    <property type="term" value="C:clathrin-coated pit"/>
    <property type="evidence" value="ECO:0007669"/>
    <property type="project" value="UniProtKB-KW"/>
</dbReference>
<evidence type="ECO:0000256" key="14">
    <source>
        <dbReference type="ARBA" id="ARBA00022553"/>
    </source>
</evidence>
<dbReference type="SMART" id="SM00044">
    <property type="entry name" value="CYCc"/>
    <property type="match status" value="2"/>
</dbReference>
<dbReference type="InterPro" id="IPR018297">
    <property type="entry name" value="A/G_cyclase_CS"/>
</dbReference>
<feature type="binding site" evidence="37">
    <location>
        <begin position="958"/>
        <end position="960"/>
    </location>
    <ligand>
        <name>ATP</name>
        <dbReference type="ChEBI" id="CHEBI:30616"/>
    </ligand>
</feature>
<evidence type="ECO:0000256" key="3">
    <source>
        <dbReference type="ARBA" id="ARBA00001946"/>
    </source>
</evidence>
<evidence type="ECO:0000256" key="33">
    <source>
        <dbReference type="ARBA" id="ARBA00037878"/>
    </source>
</evidence>
<evidence type="ECO:0000256" key="35">
    <source>
        <dbReference type="ARBA" id="ARBA00070495"/>
    </source>
</evidence>
<organism evidence="42 43">
    <name type="scientific">Amphilophus citrinellus</name>
    <name type="common">Midas cichlid</name>
    <name type="synonym">Cichlasoma citrinellum</name>
    <dbReference type="NCBI Taxonomy" id="61819"/>
    <lineage>
        <taxon>Eukaryota</taxon>
        <taxon>Metazoa</taxon>
        <taxon>Chordata</taxon>
        <taxon>Craniata</taxon>
        <taxon>Vertebrata</taxon>
        <taxon>Euteleostomi</taxon>
        <taxon>Actinopterygii</taxon>
        <taxon>Neopterygii</taxon>
        <taxon>Teleostei</taxon>
        <taxon>Neoteleostei</taxon>
        <taxon>Acanthomorphata</taxon>
        <taxon>Ovalentaria</taxon>
        <taxon>Cichlomorphae</taxon>
        <taxon>Cichliformes</taxon>
        <taxon>Cichlidae</taxon>
        <taxon>New World cichlids</taxon>
        <taxon>Cichlasomatinae</taxon>
        <taxon>Heroini</taxon>
        <taxon>Amphilophus</taxon>
    </lineage>
</organism>
<keyword evidence="15 40" id="KW-0812">Transmembrane</keyword>
<proteinExistence type="inferred from homology"/>
<dbReference type="GO" id="GO:0014069">
    <property type="term" value="C:postsynaptic density"/>
    <property type="evidence" value="ECO:0007669"/>
    <property type="project" value="UniProtKB-SubCell"/>
</dbReference>
<accession>A0A3Q0S0H0</accession>
<evidence type="ECO:0000256" key="13">
    <source>
        <dbReference type="ARBA" id="ARBA00022481"/>
    </source>
</evidence>
<feature type="binding site" evidence="37">
    <location>
        <begin position="965"/>
        <end position="969"/>
    </location>
    <ligand>
        <name>ATP</name>
        <dbReference type="ChEBI" id="CHEBI:30616"/>
    </ligand>
</feature>
<dbReference type="Proteomes" id="UP000261340">
    <property type="component" value="Unplaced"/>
</dbReference>
<evidence type="ECO:0000256" key="28">
    <source>
        <dbReference type="ARBA" id="ARBA00023239"/>
    </source>
</evidence>
<keyword evidence="12" id="KW-1003">Cell membrane</keyword>
<feature type="transmembrane region" description="Helical" evidence="40">
    <location>
        <begin position="749"/>
        <end position="765"/>
    </location>
</feature>
<evidence type="ECO:0000256" key="1">
    <source>
        <dbReference type="ARBA" id="ARBA00001593"/>
    </source>
</evidence>
<dbReference type="GO" id="GO:0007189">
    <property type="term" value="P:adenylate cyclase-activating G protein-coupled receptor signaling pathway"/>
    <property type="evidence" value="ECO:0007669"/>
    <property type="project" value="TreeGrafter"/>
</dbReference>
<dbReference type="Gene3D" id="3.30.70.1230">
    <property type="entry name" value="Nucleotide cyclase"/>
    <property type="match status" value="2"/>
</dbReference>
<comment type="function">
    <text evidence="34">Catalyzes the formation of cAMP in response to calcium entry leadings to cAMP signaling activation that affect processes suche as synaptic plasticity and insulin secretion. Plays a role in many brain functions, such as learning, memory, drug addiction, and anxiety modulation through regulation of synaptic plasticity by modulating long-term memory and long-term potentiation (LTP) through CREB transcription factor activity modulation. Plays a central role in insulin secretion by controlling glucose homeostasis through glucagon-like peptide 1 and glucose signaling pathway and maintains insulin secretion through calcium-dependent PKA activation leading to vesicle pool replenishment. Also, allows PTGER3 to induce potentiation of PTGER4-mediated PLA2 secretion by switching from a negative to a positive regulation, during the IL1B induced-dedifferentiation of smooth muscle cells.</text>
</comment>
<keyword evidence="13" id="KW-0488">Methylation</keyword>
<dbReference type="InterPro" id="IPR009398">
    <property type="entry name" value="Adcy_conserved_dom"/>
</dbReference>
<dbReference type="EC" id="4.6.1.1" evidence="11 36"/>
<comment type="catalytic activity">
    <reaction evidence="1 36">
        <text>ATP = 3',5'-cyclic AMP + diphosphate</text>
        <dbReference type="Rhea" id="RHEA:15389"/>
        <dbReference type="ChEBI" id="CHEBI:30616"/>
        <dbReference type="ChEBI" id="CHEBI:33019"/>
        <dbReference type="ChEBI" id="CHEBI:58165"/>
        <dbReference type="EC" id="4.6.1.1"/>
    </reaction>
</comment>
<evidence type="ECO:0000256" key="30">
    <source>
        <dbReference type="ARBA" id="ARBA00023329"/>
    </source>
</evidence>
<dbReference type="PANTHER" id="PTHR45627:SF5">
    <property type="entry name" value="ADENYLATE CYCLASE"/>
    <property type="match status" value="1"/>
</dbReference>
<keyword evidence="21 40" id="KW-1133">Transmembrane helix</keyword>
<dbReference type="FunFam" id="3.30.70.1230:FF:000001">
    <property type="entry name" value="Adenylate cyclase"/>
    <property type="match status" value="1"/>
</dbReference>
<evidence type="ECO:0000313" key="43">
    <source>
        <dbReference type="Proteomes" id="UP000261340"/>
    </source>
</evidence>
<dbReference type="Ensembl" id="ENSACIT00000016664.1">
    <property type="protein sequence ID" value="ENSACIP00000016232.1"/>
    <property type="gene ID" value="ENSACIG00000012603.1"/>
</dbReference>
<dbReference type="GO" id="GO:0046872">
    <property type="term" value="F:metal ion binding"/>
    <property type="evidence" value="ECO:0007669"/>
    <property type="project" value="UniProtKB-KW"/>
</dbReference>
<keyword evidence="18 36" id="KW-0547">Nucleotide-binding</keyword>
<dbReference type="InterPro" id="IPR029787">
    <property type="entry name" value="Nucleotide_cyclase"/>
</dbReference>
<evidence type="ECO:0000256" key="34">
    <source>
        <dbReference type="ARBA" id="ARBA00058052"/>
    </source>
</evidence>
<evidence type="ECO:0000256" key="36">
    <source>
        <dbReference type="PIRNR" id="PIRNR039050"/>
    </source>
</evidence>
<evidence type="ECO:0000256" key="2">
    <source>
        <dbReference type="ARBA" id="ARBA00001936"/>
    </source>
</evidence>
<evidence type="ECO:0000256" key="32">
    <source>
        <dbReference type="ARBA" id="ARBA00034111"/>
    </source>
</evidence>
<keyword evidence="16 36" id="KW-0479">Metal-binding</keyword>
<keyword evidence="24 36" id="KW-0472">Membrane</keyword>
<dbReference type="GO" id="GO:0016324">
    <property type="term" value="C:apical plasma membrane"/>
    <property type="evidence" value="ECO:0007669"/>
    <property type="project" value="UniProtKB-SubCell"/>
</dbReference>
<dbReference type="SUPFAM" id="SSF55073">
    <property type="entry name" value="Nucleotide cyclase"/>
    <property type="match status" value="2"/>
</dbReference>
<feature type="domain" description="Guanylate cyclase" evidence="41">
    <location>
        <begin position="831"/>
        <end position="971"/>
    </location>
</feature>
<feature type="transmembrane region" description="Helical" evidence="40">
    <location>
        <begin position="709"/>
        <end position="729"/>
    </location>
</feature>
<dbReference type="GO" id="GO:0030665">
    <property type="term" value="C:clathrin-coated vesicle membrane"/>
    <property type="evidence" value="ECO:0007669"/>
    <property type="project" value="UniProtKB-SubCell"/>
</dbReference>